<reference evidence="1" key="1">
    <citation type="journal article" date="2014" name="Front. Microbiol.">
        <title>High frequency of phylogenetically diverse reductive dehalogenase-homologous genes in deep subseafloor sedimentary metagenomes.</title>
        <authorList>
            <person name="Kawai M."/>
            <person name="Futagami T."/>
            <person name="Toyoda A."/>
            <person name="Takaki Y."/>
            <person name="Nishi S."/>
            <person name="Hori S."/>
            <person name="Arai W."/>
            <person name="Tsubouchi T."/>
            <person name="Morono Y."/>
            <person name="Uchiyama I."/>
            <person name="Ito T."/>
            <person name="Fujiyama A."/>
            <person name="Inagaki F."/>
            <person name="Takami H."/>
        </authorList>
    </citation>
    <scope>NUCLEOTIDE SEQUENCE</scope>
    <source>
        <strain evidence="1">Expedition CK06-06</strain>
    </source>
</reference>
<dbReference type="Gene3D" id="3.40.50.150">
    <property type="entry name" value="Vaccinia Virus protein VP39"/>
    <property type="match status" value="1"/>
</dbReference>
<comment type="caution">
    <text evidence="1">The sequence shown here is derived from an EMBL/GenBank/DDBJ whole genome shotgun (WGS) entry which is preliminary data.</text>
</comment>
<protein>
    <submittedName>
        <fullName evidence="1">Uncharacterized protein</fullName>
    </submittedName>
</protein>
<evidence type="ECO:0000313" key="1">
    <source>
        <dbReference type="EMBL" id="GAI60379.1"/>
    </source>
</evidence>
<dbReference type="SUPFAM" id="SSF53335">
    <property type="entry name" value="S-adenosyl-L-methionine-dependent methyltransferases"/>
    <property type="match status" value="1"/>
</dbReference>
<dbReference type="EMBL" id="BARW01004153">
    <property type="protein sequence ID" value="GAI60379.1"/>
    <property type="molecule type" value="Genomic_DNA"/>
</dbReference>
<dbReference type="InterPro" id="IPR029063">
    <property type="entry name" value="SAM-dependent_MTases_sf"/>
</dbReference>
<feature type="non-terminal residue" evidence="1">
    <location>
        <position position="1"/>
    </location>
</feature>
<organism evidence="1">
    <name type="scientific">marine sediment metagenome</name>
    <dbReference type="NCBI Taxonomy" id="412755"/>
    <lineage>
        <taxon>unclassified sequences</taxon>
        <taxon>metagenomes</taxon>
        <taxon>ecological metagenomes</taxon>
    </lineage>
</organism>
<gene>
    <name evidence="1" type="ORF">S12H4_09961</name>
</gene>
<sequence>LGIAKLKPGGILTYITTNYWITKSQKTGIKLLKPHILDECFLIQYIDLSRIRVFRDAQGQHNCIFSLQKKTENDKLKKINKKIDVVQISSSKHQNQFSGNANSVIFDTLNRSLKHSLNHNFVTRYQSALTNRELNNKGSWNLLYPIEVKNIVDKIKSFCRIKGKTTFLKDYFIIRNGLILIKDEIFILNPNEILKCRNNEVFVKINGEFVKLNEEEKKRLKKIYKSRSIRIYGYKMEDFHGYIIYFNKEEFKNRDKNKRNELLKKKYPVLTSYLHQYKEELEKYKVKN</sequence>
<proteinExistence type="predicted"/>
<name>X1RXX7_9ZZZZ</name>
<dbReference type="AlphaFoldDB" id="X1RXX7"/>
<accession>X1RXX7</accession>